<name>A0A512M5H8_9BACT</name>
<organism evidence="1 2">
    <name type="scientific">Brevifollis gellanilyticus</name>
    <dbReference type="NCBI Taxonomy" id="748831"/>
    <lineage>
        <taxon>Bacteria</taxon>
        <taxon>Pseudomonadati</taxon>
        <taxon>Verrucomicrobiota</taxon>
        <taxon>Verrucomicrobiia</taxon>
        <taxon>Verrucomicrobiales</taxon>
        <taxon>Verrucomicrobiaceae</taxon>
    </lineage>
</organism>
<dbReference type="EMBL" id="BKAG01000006">
    <property type="protein sequence ID" value="GEP41976.1"/>
    <property type="molecule type" value="Genomic_DNA"/>
</dbReference>
<dbReference type="RefSeq" id="WP_146849563.1">
    <property type="nucleotide sequence ID" value="NZ_BKAG01000006.1"/>
</dbReference>
<keyword evidence="2" id="KW-1185">Reference proteome</keyword>
<evidence type="ECO:0000313" key="1">
    <source>
        <dbReference type="EMBL" id="GEP41976.1"/>
    </source>
</evidence>
<dbReference type="AlphaFoldDB" id="A0A512M5H8"/>
<comment type="caution">
    <text evidence="1">The sequence shown here is derived from an EMBL/GenBank/DDBJ whole genome shotgun (WGS) entry which is preliminary data.</text>
</comment>
<evidence type="ECO:0000313" key="2">
    <source>
        <dbReference type="Proteomes" id="UP000321577"/>
    </source>
</evidence>
<gene>
    <name evidence="1" type="ORF">BGE01nite_12670</name>
</gene>
<dbReference type="Proteomes" id="UP000321577">
    <property type="component" value="Unassembled WGS sequence"/>
</dbReference>
<sequence length="80" mass="8929">MKSDPQTLEEWKENIMVVLLSEPGKEGMASWCCPICHTRFEGIPVRQAEEAAIQQARTAFEIHMSTEHAEAVDTAVLSLT</sequence>
<proteinExistence type="predicted"/>
<protein>
    <submittedName>
        <fullName evidence="1">Uncharacterized protein</fullName>
    </submittedName>
</protein>
<reference evidence="1 2" key="1">
    <citation type="submission" date="2019-07" db="EMBL/GenBank/DDBJ databases">
        <title>Whole genome shotgun sequence of Brevifollis gellanilyticus NBRC 108608.</title>
        <authorList>
            <person name="Hosoyama A."/>
            <person name="Uohara A."/>
            <person name="Ohji S."/>
            <person name="Ichikawa N."/>
        </authorList>
    </citation>
    <scope>NUCLEOTIDE SEQUENCE [LARGE SCALE GENOMIC DNA]</scope>
    <source>
        <strain evidence="1 2">NBRC 108608</strain>
    </source>
</reference>
<accession>A0A512M5H8</accession>